<keyword evidence="6" id="KW-1185">Reference proteome</keyword>
<evidence type="ECO:0000256" key="1">
    <source>
        <dbReference type="ARBA" id="ARBA00001946"/>
    </source>
</evidence>
<dbReference type="EMBL" id="JACHFN010000001">
    <property type="protein sequence ID" value="MBB5232590.1"/>
    <property type="molecule type" value="Genomic_DNA"/>
</dbReference>
<keyword evidence="2 3" id="KW-0378">Hydrolase</keyword>
<dbReference type="AlphaFoldDB" id="A0A7W8GBR6"/>
<protein>
    <submittedName>
        <fullName evidence="5">8-oxo-dGTP pyrophosphatase MutT (NUDIX family)</fullName>
    </submittedName>
</protein>
<dbReference type="Gene3D" id="3.90.79.10">
    <property type="entry name" value="Nucleoside Triphosphate Pyrophosphohydrolase"/>
    <property type="match status" value="1"/>
</dbReference>
<evidence type="ECO:0000259" key="4">
    <source>
        <dbReference type="PROSITE" id="PS51462"/>
    </source>
</evidence>
<dbReference type="InterPro" id="IPR020476">
    <property type="entry name" value="Nudix_hydrolase"/>
</dbReference>
<dbReference type="RefSeq" id="WP_184023766.1">
    <property type="nucleotide sequence ID" value="NZ_JACHFN010000001.1"/>
</dbReference>
<dbReference type="SUPFAM" id="SSF55811">
    <property type="entry name" value="Nudix"/>
    <property type="match status" value="1"/>
</dbReference>
<dbReference type="PANTHER" id="PTHR43046:SF2">
    <property type="entry name" value="8-OXO-DGTP DIPHOSPHATASE-RELATED"/>
    <property type="match status" value="1"/>
</dbReference>
<reference evidence="5 6" key="1">
    <citation type="submission" date="2020-08" db="EMBL/GenBank/DDBJ databases">
        <title>Genomic Encyclopedia of Type Strains, Phase IV (KMG-IV): sequencing the most valuable type-strain genomes for metagenomic binning, comparative biology and taxonomic classification.</title>
        <authorList>
            <person name="Goeker M."/>
        </authorList>
    </citation>
    <scope>NUCLEOTIDE SEQUENCE [LARGE SCALE GENOMIC DNA]</scope>
    <source>
        <strain evidence="5 6">DSM 101791</strain>
    </source>
</reference>
<name>A0A7W8GBR6_9DEIO</name>
<evidence type="ECO:0000256" key="2">
    <source>
        <dbReference type="ARBA" id="ARBA00022801"/>
    </source>
</evidence>
<dbReference type="GO" id="GO:0016787">
    <property type="term" value="F:hydrolase activity"/>
    <property type="evidence" value="ECO:0007669"/>
    <property type="project" value="UniProtKB-KW"/>
</dbReference>
<dbReference type="PRINTS" id="PR00502">
    <property type="entry name" value="NUDIXFAMILY"/>
</dbReference>
<dbReference type="Pfam" id="PF00293">
    <property type="entry name" value="NUDIX"/>
    <property type="match status" value="1"/>
</dbReference>
<dbReference type="InterPro" id="IPR000086">
    <property type="entry name" value="NUDIX_hydrolase_dom"/>
</dbReference>
<dbReference type="InterPro" id="IPR020084">
    <property type="entry name" value="NUDIX_hydrolase_CS"/>
</dbReference>
<proteinExistence type="inferred from homology"/>
<dbReference type="PROSITE" id="PS00893">
    <property type="entry name" value="NUDIX_BOX"/>
    <property type="match status" value="1"/>
</dbReference>
<accession>A0A7W8GBR6</accession>
<comment type="caution">
    <text evidence="5">The sequence shown here is derived from an EMBL/GenBank/DDBJ whole genome shotgun (WGS) entry which is preliminary data.</text>
</comment>
<feature type="domain" description="Nudix hydrolase" evidence="4">
    <location>
        <begin position="1"/>
        <end position="111"/>
    </location>
</feature>
<dbReference type="PANTHER" id="PTHR43046">
    <property type="entry name" value="GDP-MANNOSE MANNOSYL HYDROLASE"/>
    <property type="match status" value="1"/>
</dbReference>
<organism evidence="5 6">
    <name type="scientific">Deinococcus budaensis</name>
    <dbReference type="NCBI Taxonomy" id="1665626"/>
    <lineage>
        <taxon>Bacteria</taxon>
        <taxon>Thermotogati</taxon>
        <taxon>Deinococcota</taxon>
        <taxon>Deinococci</taxon>
        <taxon>Deinococcales</taxon>
        <taxon>Deinococcaceae</taxon>
        <taxon>Deinococcus</taxon>
    </lineage>
</organism>
<evidence type="ECO:0000256" key="3">
    <source>
        <dbReference type="RuleBase" id="RU003476"/>
    </source>
</evidence>
<evidence type="ECO:0000313" key="5">
    <source>
        <dbReference type="EMBL" id="MBB5232590.1"/>
    </source>
</evidence>
<dbReference type="PROSITE" id="PS51462">
    <property type="entry name" value="NUDIX"/>
    <property type="match status" value="1"/>
</dbReference>
<sequence>MILPGGLRQRVDAGVALLVGRRDHARWDLPGGGVEPGEEVGAAARRELREETGLGAGPLTLLGVFSGEMPSNLYPDGYAVAWVPVPDRGEPARGAARASCAVLSAASRGAP</sequence>
<gene>
    <name evidence="5" type="ORF">HNQ09_000007</name>
</gene>
<evidence type="ECO:0000313" key="6">
    <source>
        <dbReference type="Proteomes" id="UP000525389"/>
    </source>
</evidence>
<comment type="similarity">
    <text evidence="3">Belongs to the Nudix hydrolase family.</text>
</comment>
<comment type="cofactor">
    <cofactor evidence="1">
        <name>Mg(2+)</name>
        <dbReference type="ChEBI" id="CHEBI:18420"/>
    </cofactor>
</comment>
<dbReference type="InterPro" id="IPR015797">
    <property type="entry name" value="NUDIX_hydrolase-like_dom_sf"/>
</dbReference>
<dbReference type="Proteomes" id="UP000525389">
    <property type="component" value="Unassembled WGS sequence"/>
</dbReference>